<dbReference type="GO" id="GO:0003723">
    <property type="term" value="F:RNA binding"/>
    <property type="evidence" value="ECO:0007669"/>
    <property type="project" value="TreeGrafter"/>
</dbReference>
<evidence type="ECO:0000313" key="1">
    <source>
        <dbReference type="EMBL" id="ELW47933.1"/>
    </source>
</evidence>
<protein>
    <submittedName>
        <fullName evidence="1">60S ribosomal protein L7</fullName>
    </submittedName>
</protein>
<dbReference type="InterPro" id="IPR039699">
    <property type="entry name" value="Ribosomal_uL30"/>
</dbReference>
<reference evidence="2" key="1">
    <citation type="submission" date="2012-07" db="EMBL/GenBank/DDBJ databases">
        <title>Genome of the Chinese tree shrew, a rising model animal genetically related to primates.</title>
        <authorList>
            <person name="Zhang G."/>
            <person name="Fan Y."/>
            <person name="Yao Y."/>
            <person name="Huang Z."/>
        </authorList>
    </citation>
    <scope>NUCLEOTIDE SEQUENCE [LARGE SCALE GENOMIC DNA]</scope>
</reference>
<evidence type="ECO:0000313" key="2">
    <source>
        <dbReference type="Proteomes" id="UP000011518"/>
    </source>
</evidence>
<dbReference type="GO" id="GO:0000463">
    <property type="term" value="P:maturation of LSU-rRNA from tricistronic rRNA transcript (SSU-rRNA, 5.8S rRNA, LSU-rRNA)"/>
    <property type="evidence" value="ECO:0007669"/>
    <property type="project" value="TreeGrafter"/>
</dbReference>
<organism evidence="1 2">
    <name type="scientific">Tupaia chinensis</name>
    <name type="common">Chinese tree shrew</name>
    <name type="synonym">Tupaia belangeri chinensis</name>
    <dbReference type="NCBI Taxonomy" id="246437"/>
    <lineage>
        <taxon>Eukaryota</taxon>
        <taxon>Metazoa</taxon>
        <taxon>Chordata</taxon>
        <taxon>Craniata</taxon>
        <taxon>Vertebrata</taxon>
        <taxon>Euteleostomi</taxon>
        <taxon>Mammalia</taxon>
        <taxon>Eutheria</taxon>
        <taxon>Euarchontoglires</taxon>
        <taxon>Scandentia</taxon>
        <taxon>Tupaiidae</taxon>
        <taxon>Tupaia</taxon>
    </lineage>
</organism>
<dbReference type="InParanoid" id="L9JC50"/>
<dbReference type="PANTHER" id="PTHR11524">
    <property type="entry name" value="60S RIBOSOMAL PROTEIN L7"/>
    <property type="match status" value="1"/>
</dbReference>
<keyword evidence="2" id="KW-1185">Reference proteome</keyword>
<keyword evidence="1" id="KW-0689">Ribosomal protein</keyword>
<sequence>MWGKRRGDIEEDARVSALRDCAAGEARAWPNADEFCMELIDFDKLGGKLRAPEEEGRGQSPQSIHTRVVMIFSGTFVKLNKALINMLRIVEPSIAWGYPNLKTVNELIYKRGYGKISKKRITLTAGTAAIVGVGPPAGAAPAAPAGPPAPALQMRLSMLTLASAFAKKSGQKVSRFTPAALISIDLILCDNHFIILFDED</sequence>
<dbReference type="SUPFAM" id="SSF55129">
    <property type="entry name" value="Ribosomal protein L30p/L7e"/>
    <property type="match status" value="1"/>
</dbReference>
<dbReference type="GO" id="GO:0003735">
    <property type="term" value="F:structural constituent of ribosome"/>
    <property type="evidence" value="ECO:0007669"/>
    <property type="project" value="TreeGrafter"/>
</dbReference>
<gene>
    <name evidence="1" type="ORF">TREES_T100007923</name>
</gene>
<dbReference type="InterPro" id="IPR036919">
    <property type="entry name" value="Ribo_uL30_ferredoxin-like_sf"/>
</dbReference>
<dbReference type="STRING" id="246437.L9JC50"/>
<reference evidence="2" key="2">
    <citation type="journal article" date="2013" name="Nat. Commun.">
        <title>Genome of the Chinese tree shrew.</title>
        <authorList>
            <person name="Fan Y."/>
            <person name="Huang Z.Y."/>
            <person name="Cao C.C."/>
            <person name="Chen C.S."/>
            <person name="Chen Y.X."/>
            <person name="Fan D.D."/>
            <person name="He J."/>
            <person name="Hou H.L."/>
            <person name="Hu L."/>
            <person name="Hu X.T."/>
            <person name="Jiang X.T."/>
            <person name="Lai R."/>
            <person name="Lang Y.S."/>
            <person name="Liang B."/>
            <person name="Liao S.G."/>
            <person name="Mu D."/>
            <person name="Ma Y.Y."/>
            <person name="Niu Y.Y."/>
            <person name="Sun X.Q."/>
            <person name="Xia J.Q."/>
            <person name="Xiao J."/>
            <person name="Xiong Z.Q."/>
            <person name="Xu L."/>
            <person name="Yang L."/>
            <person name="Zhang Y."/>
            <person name="Zhao W."/>
            <person name="Zhao X.D."/>
            <person name="Zheng Y.T."/>
            <person name="Zhou J.M."/>
            <person name="Zhu Y.B."/>
            <person name="Zhang G.J."/>
            <person name="Wang J."/>
            <person name="Yao Y.G."/>
        </authorList>
    </citation>
    <scope>NUCLEOTIDE SEQUENCE [LARGE SCALE GENOMIC DNA]</scope>
</reference>
<dbReference type="PANTHER" id="PTHR11524:SF12">
    <property type="entry name" value="LARGE RIBOSOMAL SUBUNIT PROTEIN UL30"/>
    <property type="match status" value="1"/>
</dbReference>
<dbReference type="EMBL" id="KB321084">
    <property type="protein sequence ID" value="ELW47933.1"/>
    <property type="molecule type" value="Genomic_DNA"/>
</dbReference>
<name>L9JC50_TUPCH</name>
<dbReference type="Proteomes" id="UP000011518">
    <property type="component" value="Unassembled WGS sequence"/>
</dbReference>
<dbReference type="Gene3D" id="3.30.1390.20">
    <property type="entry name" value="Ribosomal protein L30, ferredoxin-like fold domain"/>
    <property type="match status" value="1"/>
</dbReference>
<keyword evidence="1" id="KW-0687">Ribonucleoprotein</keyword>
<accession>L9JC50</accession>
<dbReference type="AlphaFoldDB" id="L9JC50"/>
<dbReference type="GO" id="GO:0022625">
    <property type="term" value="C:cytosolic large ribosomal subunit"/>
    <property type="evidence" value="ECO:0007669"/>
    <property type="project" value="TreeGrafter"/>
</dbReference>
<proteinExistence type="predicted"/>